<evidence type="ECO:0000313" key="9">
    <source>
        <dbReference type="Proteomes" id="UP000531231"/>
    </source>
</evidence>
<dbReference type="InterPro" id="IPR016982">
    <property type="entry name" value="Mms48"/>
</dbReference>
<dbReference type="Gene3D" id="1.25.40.10">
    <property type="entry name" value="Tetratricopeptide repeat domain"/>
    <property type="match status" value="1"/>
</dbReference>
<dbReference type="Pfam" id="PF07219">
    <property type="entry name" value="HemY_N"/>
    <property type="match status" value="1"/>
</dbReference>
<keyword evidence="4 6" id="KW-0472">Membrane</keyword>
<dbReference type="AlphaFoldDB" id="A0A7W8EMK3"/>
<evidence type="ECO:0000256" key="5">
    <source>
        <dbReference type="SAM" id="MobiDB-lite"/>
    </source>
</evidence>
<keyword evidence="9" id="KW-1185">Reference proteome</keyword>
<comment type="caution">
    <text evidence="8">The sequence shown here is derived from an EMBL/GenBank/DDBJ whole genome shotgun (WGS) entry which is preliminary data.</text>
</comment>
<dbReference type="InterPro" id="IPR011990">
    <property type="entry name" value="TPR-like_helical_dom_sf"/>
</dbReference>
<sequence length="569" mass="62328">MIRVILFLVVVAVLGLGFGWLADRPGDLVFTFAGERHNISLMTAASMVVAAIACAMLLWWIVKNLVRSPYILQRHFRARKRDRGYQSLSTGLIAAGAGDAEAARRMSKQASKLLSVDQEPLIRLLDAQTALLEGRKDDVRRYFEEMIADPETKLLGLRGLYLEASREGVQEAAYQYAQEASTMAPQLEWASNAVLGHKVLQGDVTGALRVLEARKAVIPYGKDGKAARETLKRNRAVLLTAQAMDSFETDAVASREAANEAFKLEPELIPAALIAARCLLRDGSIRKGNRILEAAWKREPHPEIAEAYIHGRAGDTALDRLKKARQLASLRSHHAESVLIVARAALDAGELTLARENAEAALKLNPRESAYLLMADIEEAQTGDQGRVREWLARAVKAPRDPAWTADGIVSDHWAPASPVTGRLNAFEWRVPFTEIAADTSPVLDDDSLKEPFLPVTYSRAEEAEPVNMPAVKEPVFADDPDDAETMPLVADKTKAAPKKTEPQDNNLRNAKVTILTETGDNPAVQAAKDSQPDSSDAAKDKHSLIVDDPGVAAEHDVPLRKEGTFRLF</sequence>
<feature type="domain" description="HemY N-terminal" evidence="7">
    <location>
        <begin position="26"/>
        <end position="134"/>
    </location>
</feature>
<keyword evidence="3 6" id="KW-1133">Transmembrane helix</keyword>
<feature type="region of interest" description="Disordered" evidence="5">
    <location>
        <begin position="518"/>
        <end position="558"/>
    </location>
</feature>
<dbReference type="SUPFAM" id="SSF48452">
    <property type="entry name" value="TPR-like"/>
    <property type="match status" value="1"/>
</dbReference>
<keyword evidence="2 6" id="KW-0812">Transmembrane</keyword>
<dbReference type="EMBL" id="JACHIL010000001">
    <property type="protein sequence ID" value="MBB5090540.1"/>
    <property type="molecule type" value="Genomic_DNA"/>
</dbReference>
<comment type="subcellular location">
    <subcellularLocation>
        <location evidence="1">Membrane</location>
    </subcellularLocation>
</comment>
<evidence type="ECO:0000313" key="8">
    <source>
        <dbReference type="EMBL" id="MBB5090540.1"/>
    </source>
</evidence>
<name>A0A7W8EMK3_9HYPH</name>
<evidence type="ECO:0000256" key="6">
    <source>
        <dbReference type="SAM" id="Phobius"/>
    </source>
</evidence>
<protein>
    <submittedName>
        <fullName evidence="8">HemY protein</fullName>
    </submittedName>
</protein>
<dbReference type="InterPro" id="IPR010817">
    <property type="entry name" value="HemY_N"/>
</dbReference>
<proteinExistence type="predicted"/>
<evidence type="ECO:0000256" key="4">
    <source>
        <dbReference type="ARBA" id="ARBA00023136"/>
    </source>
</evidence>
<dbReference type="Proteomes" id="UP000531231">
    <property type="component" value="Unassembled WGS sequence"/>
</dbReference>
<evidence type="ECO:0000256" key="2">
    <source>
        <dbReference type="ARBA" id="ARBA00022692"/>
    </source>
</evidence>
<evidence type="ECO:0000256" key="3">
    <source>
        <dbReference type="ARBA" id="ARBA00022989"/>
    </source>
</evidence>
<dbReference type="GO" id="GO:0016020">
    <property type="term" value="C:membrane"/>
    <property type="evidence" value="ECO:0007669"/>
    <property type="project" value="UniProtKB-SubCell"/>
</dbReference>
<dbReference type="PIRSF" id="PIRSF031802">
    <property type="entry name" value="UCP031802"/>
    <property type="match status" value="1"/>
</dbReference>
<reference evidence="8 9" key="1">
    <citation type="submission" date="2020-08" db="EMBL/GenBank/DDBJ databases">
        <title>Genomic Encyclopedia of Type Strains, Phase IV (KMG-IV): sequencing the most valuable type-strain genomes for metagenomic binning, comparative biology and taxonomic classification.</title>
        <authorList>
            <person name="Goeker M."/>
        </authorList>
    </citation>
    <scope>NUCLEOTIDE SEQUENCE [LARGE SCALE GENOMIC DNA]</scope>
    <source>
        <strain evidence="8 9">DSM 25620</strain>
    </source>
</reference>
<feature type="compositionally biased region" description="Basic and acidic residues" evidence="5">
    <location>
        <begin position="537"/>
        <end position="546"/>
    </location>
</feature>
<gene>
    <name evidence="8" type="ORF">HNQ68_001052</name>
</gene>
<feature type="transmembrane region" description="Helical" evidence="6">
    <location>
        <begin position="43"/>
        <end position="62"/>
    </location>
</feature>
<dbReference type="RefSeq" id="WP_151158880.1">
    <property type="nucleotide sequence ID" value="NZ_JACHIL010000001.1"/>
</dbReference>
<organism evidence="8 9">
    <name type="scientific">Pseudochrobactrum saccharolyticum</name>
    <dbReference type="NCBI Taxonomy" id="354352"/>
    <lineage>
        <taxon>Bacteria</taxon>
        <taxon>Pseudomonadati</taxon>
        <taxon>Pseudomonadota</taxon>
        <taxon>Alphaproteobacteria</taxon>
        <taxon>Hyphomicrobiales</taxon>
        <taxon>Brucellaceae</taxon>
        <taxon>Pseudochrobactrum</taxon>
    </lineage>
</organism>
<evidence type="ECO:0000259" key="7">
    <source>
        <dbReference type="Pfam" id="PF07219"/>
    </source>
</evidence>
<accession>A0A7W8EMK3</accession>
<evidence type="ECO:0000256" key="1">
    <source>
        <dbReference type="ARBA" id="ARBA00004370"/>
    </source>
</evidence>